<comment type="caution">
    <text evidence="1">The sequence shown here is derived from an EMBL/GenBank/DDBJ whole genome shotgun (WGS) entry which is preliminary data.</text>
</comment>
<evidence type="ECO:0000313" key="1">
    <source>
        <dbReference type="EMBL" id="NIY71122.1"/>
    </source>
</evidence>
<dbReference type="EMBL" id="JAATOP010000001">
    <property type="protein sequence ID" value="NIY71122.1"/>
    <property type="molecule type" value="Genomic_DNA"/>
</dbReference>
<dbReference type="RefSeq" id="WP_167636007.1">
    <property type="nucleotide sequence ID" value="NZ_JAATOP010000001.1"/>
</dbReference>
<accession>A0ABX0VT32</accession>
<name>A0ABX0VT32_9RHOB</name>
<sequence>MAPEIKIHLPRAMLETVSHNPKQFYRRLERGLQEKGYRARLKERRALNLPPDPDDGHFYFIHQATHQQANVLNTGLAYVFPFWYADPKGIYGESSVIDAKFDPSDVEDEATMFAARLRDRLAGGRMSRYDQPKEVTSFDSKHVAVFLQGDSDILARSAYLHGRQIMREAVDWADGRPVVIKPHPKGISRPDKRVLDALVARHPNVTVSDANVHDILASAMVTLSISSAVALEGMIHGVPAVLCGRSDLHHCAVTAQTREEVGPAINQALARDWPFDAFLYWFLQVQMINAGTEGMIDRVLERMVAQGANLDPFR</sequence>
<keyword evidence="2" id="KW-1185">Reference proteome</keyword>
<evidence type="ECO:0008006" key="3">
    <source>
        <dbReference type="Google" id="ProtNLM"/>
    </source>
</evidence>
<proteinExistence type="predicted"/>
<protein>
    <recommendedName>
        <fullName evidence="3">Capsule polysaccharide biosynthesis protein</fullName>
    </recommendedName>
</protein>
<gene>
    <name evidence="1" type="ORF">HCZ30_01585</name>
</gene>
<organism evidence="1 2">
    <name type="scientific">Marivivens donghaensis</name>
    <dbReference type="NCBI Taxonomy" id="1699413"/>
    <lineage>
        <taxon>Bacteria</taxon>
        <taxon>Pseudomonadati</taxon>
        <taxon>Pseudomonadota</taxon>
        <taxon>Alphaproteobacteria</taxon>
        <taxon>Rhodobacterales</taxon>
        <taxon>Paracoccaceae</taxon>
        <taxon>Marivivens group</taxon>
        <taxon>Marivivens</taxon>
    </lineage>
</organism>
<reference evidence="1 2" key="1">
    <citation type="submission" date="2020-03" db="EMBL/GenBank/DDBJ databases">
        <title>Bacterial isolates of synthetic phycosphere.</title>
        <authorList>
            <person name="Fu H."/>
            <person name="Moran M.A."/>
        </authorList>
    </citation>
    <scope>NUCLEOTIDE SEQUENCE [LARGE SCALE GENOMIC DNA]</scope>
    <source>
        <strain evidence="1 2">HF1</strain>
    </source>
</reference>
<dbReference type="Proteomes" id="UP000709466">
    <property type="component" value="Unassembled WGS sequence"/>
</dbReference>
<dbReference type="SUPFAM" id="SSF53756">
    <property type="entry name" value="UDP-Glycosyltransferase/glycogen phosphorylase"/>
    <property type="match status" value="1"/>
</dbReference>
<evidence type="ECO:0000313" key="2">
    <source>
        <dbReference type="Proteomes" id="UP000709466"/>
    </source>
</evidence>